<evidence type="ECO:0000259" key="2">
    <source>
        <dbReference type="SMART" id="SM00507"/>
    </source>
</evidence>
<feature type="region of interest" description="Disordered" evidence="1">
    <location>
        <begin position="163"/>
        <end position="186"/>
    </location>
</feature>
<dbReference type="GO" id="GO:0008270">
    <property type="term" value="F:zinc ion binding"/>
    <property type="evidence" value="ECO:0007669"/>
    <property type="project" value="InterPro"/>
</dbReference>
<protein>
    <recommendedName>
        <fullName evidence="2">HNH nuclease domain-containing protein</fullName>
    </recommendedName>
</protein>
<proteinExistence type="predicted"/>
<organism evidence="3 4">
    <name type="scientific">Methylobacterium durans</name>
    <dbReference type="NCBI Taxonomy" id="2202825"/>
    <lineage>
        <taxon>Bacteria</taxon>
        <taxon>Pseudomonadati</taxon>
        <taxon>Pseudomonadota</taxon>
        <taxon>Alphaproteobacteria</taxon>
        <taxon>Hyphomicrobiales</taxon>
        <taxon>Methylobacteriaceae</taxon>
        <taxon>Methylobacterium</taxon>
    </lineage>
</organism>
<dbReference type="Gene3D" id="1.10.30.50">
    <property type="match status" value="1"/>
</dbReference>
<keyword evidence="4" id="KW-1185">Reference proteome</keyword>
<sequence length="477" mass="52908">MPRKRQRSRAIDPARPTVASLGLRAKLVTEEQDAELRALVERYEQLLCDWEDLSHRALKALSGRSPPRTSTMPLITPEDISTTRRSCLSPRRRLQAWERTNGKCVVCGDRIDGARDRWIIEHIRALELGGADELDNMGPAHEACGREKTRDDHARAAQAKRQKLRHIGAAAPERPLPGSRTSPLKRKLNGTVVPRETQPLSNTVKFSKLWDQSGQGVNHGLVCRPPLAKPIESTSEWPDSNKPRTTETPLTPHAIPSPTTSPAALPASMSGELLLALPIHLAFLFEDCPLLPGEDPSQYEAVLASIVQQVKPRDVVEALWVKDLVGLVWEAKRLRLWRQRIVDQARLQAAEALIKPVLEAQDKSAFQGISEIERKACDLALSWLNGKAAEAATVETLLQGRGLTTADVIAKAFELRLPDLERVDRMVMNADNRRDTLLRGIERRRASLGQSLRAASNDIIDVKPHSADARSVSQLSS</sequence>
<dbReference type="InterPro" id="IPR002711">
    <property type="entry name" value="HNH"/>
</dbReference>
<dbReference type="InterPro" id="IPR003615">
    <property type="entry name" value="HNH_nuc"/>
</dbReference>
<dbReference type="AlphaFoldDB" id="A0A2U8W728"/>
<dbReference type="Proteomes" id="UP000245926">
    <property type="component" value="Chromosome"/>
</dbReference>
<dbReference type="CDD" id="cd00085">
    <property type="entry name" value="HNHc"/>
    <property type="match status" value="1"/>
</dbReference>
<feature type="compositionally biased region" description="Low complexity" evidence="1">
    <location>
        <begin position="251"/>
        <end position="264"/>
    </location>
</feature>
<dbReference type="GO" id="GO:0003676">
    <property type="term" value="F:nucleic acid binding"/>
    <property type="evidence" value="ECO:0007669"/>
    <property type="project" value="InterPro"/>
</dbReference>
<reference evidence="4" key="1">
    <citation type="submission" date="2018-05" db="EMBL/GenBank/DDBJ databases">
        <title>Complete Genome Sequence of Methylobacterium sp. 17SD2-17.</title>
        <authorList>
            <person name="Srinivasan S."/>
        </authorList>
    </citation>
    <scope>NUCLEOTIDE SEQUENCE [LARGE SCALE GENOMIC DNA]</scope>
    <source>
        <strain evidence="4">17SD2-17</strain>
    </source>
</reference>
<gene>
    <name evidence="3" type="ORF">DK389_13975</name>
</gene>
<evidence type="ECO:0000256" key="1">
    <source>
        <dbReference type="SAM" id="MobiDB-lite"/>
    </source>
</evidence>
<accession>A0A2U8W728</accession>
<evidence type="ECO:0000313" key="4">
    <source>
        <dbReference type="Proteomes" id="UP000245926"/>
    </source>
</evidence>
<dbReference type="GO" id="GO:0004519">
    <property type="term" value="F:endonuclease activity"/>
    <property type="evidence" value="ECO:0007669"/>
    <property type="project" value="InterPro"/>
</dbReference>
<dbReference type="EMBL" id="CP029550">
    <property type="protein sequence ID" value="AWN41421.1"/>
    <property type="molecule type" value="Genomic_DNA"/>
</dbReference>
<dbReference type="KEGG" id="mets:DK389_13975"/>
<dbReference type="OrthoDB" id="7986005at2"/>
<dbReference type="Pfam" id="PF01844">
    <property type="entry name" value="HNH"/>
    <property type="match status" value="1"/>
</dbReference>
<dbReference type="SMART" id="SM00507">
    <property type="entry name" value="HNHc"/>
    <property type="match status" value="1"/>
</dbReference>
<name>A0A2U8W728_9HYPH</name>
<evidence type="ECO:0000313" key="3">
    <source>
        <dbReference type="EMBL" id="AWN41421.1"/>
    </source>
</evidence>
<feature type="region of interest" description="Disordered" evidence="1">
    <location>
        <begin position="229"/>
        <end position="264"/>
    </location>
</feature>
<feature type="domain" description="HNH nuclease" evidence="2">
    <location>
        <begin position="91"/>
        <end position="146"/>
    </location>
</feature>
<dbReference type="RefSeq" id="WP_109890423.1">
    <property type="nucleotide sequence ID" value="NZ_CP029550.1"/>
</dbReference>